<reference evidence="1 2" key="1">
    <citation type="journal article" date="2014" name="Genome Announc.">
        <title>Draft Genome Sequence of Paenibacillus pini JCM 16418T, Isolated from the Rhizosphere of Pine Tree.</title>
        <authorList>
            <person name="Yuki M."/>
            <person name="Oshima K."/>
            <person name="Suda W."/>
            <person name="Oshida Y."/>
            <person name="Kitamura K."/>
            <person name="Iida Y."/>
            <person name="Hattori M."/>
            <person name="Ohkuma M."/>
        </authorList>
    </citation>
    <scope>NUCLEOTIDE SEQUENCE [LARGE SCALE GENOMIC DNA]</scope>
    <source>
        <strain evidence="1 2">JCM 16418</strain>
    </source>
</reference>
<dbReference type="STRING" id="1236976.JCM16418_4997"/>
<evidence type="ECO:0000313" key="1">
    <source>
        <dbReference type="EMBL" id="GAF10777.1"/>
    </source>
</evidence>
<protein>
    <submittedName>
        <fullName evidence="1">Uncharacterized protein</fullName>
    </submittedName>
</protein>
<comment type="caution">
    <text evidence="1">The sequence shown here is derived from an EMBL/GenBank/DDBJ whole genome shotgun (WGS) entry which is preliminary data.</text>
</comment>
<evidence type="ECO:0000313" key="2">
    <source>
        <dbReference type="Proteomes" id="UP000019364"/>
    </source>
</evidence>
<gene>
    <name evidence="1" type="ORF">JCM16418_4997</name>
</gene>
<dbReference type="AlphaFoldDB" id="W7YQF8"/>
<proteinExistence type="predicted"/>
<dbReference type="EMBL" id="BAVZ01000037">
    <property type="protein sequence ID" value="GAF10777.1"/>
    <property type="molecule type" value="Genomic_DNA"/>
</dbReference>
<dbReference type="RefSeq" id="WP_052020715.1">
    <property type="nucleotide sequence ID" value="NZ_BAVZ01000037.1"/>
</dbReference>
<sequence length="60" mass="6951">MDVLATEMSMIDAPYFGFTGEKFCGVEFAINKNLEGTGITIKDLIKESNEKKWFEWKRIE</sequence>
<organism evidence="1 2">
    <name type="scientific">Paenibacillus pini JCM 16418</name>
    <dbReference type="NCBI Taxonomy" id="1236976"/>
    <lineage>
        <taxon>Bacteria</taxon>
        <taxon>Bacillati</taxon>
        <taxon>Bacillota</taxon>
        <taxon>Bacilli</taxon>
        <taxon>Bacillales</taxon>
        <taxon>Paenibacillaceae</taxon>
        <taxon>Paenibacillus</taxon>
    </lineage>
</organism>
<dbReference type="Proteomes" id="UP000019364">
    <property type="component" value="Unassembled WGS sequence"/>
</dbReference>
<name>W7YQF8_9BACL</name>
<accession>W7YQF8</accession>
<keyword evidence="2" id="KW-1185">Reference proteome</keyword>